<dbReference type="GO" id="GO:0090614">
    <property type="term" value="F:5'-methylthioadenosine deaminase activity"/>
    <property type="evidence" value="ECO:0007669"/>
    <property type="project" value="UniProtKB-UniRule"/>
</dbReference>
<evidence type="ECO:0000256" key="3">
    <source>
        <dbReference type="ARBA" id="ARBA00022833"/>
    </source>
</evidence>
<feature type="binding site" evidence="4">
    <location>
        <position position="72"/>
    </location>
    <ligand>
        <name>Zn(2+)</name>
        <dbReference type="ChEBI" id="CHEBI:29105"/>
    </ligand>
</feature>
<reference evidence="6" key="1">
    <citation type="submission" date="2016-04" db="EMBL/GenBank/DDBJ databases">
        <authorList>
            <person name="Evans L.H."/>
            <person name="Alamgir A."/>
            <person name="Owens N."/>
            <person name="Weber N.D."/>
            <person name="Virtaneva K."/>
            <person name="Barbian K."/>
            <person name="Babar A."/>
            <person name="Rosenke K."/>
        </authorList>
    </citation>
    <scope>NUCLEOTIDE SEQUENCE</scope>
    <source>
        <strain evidence="6">86</strain>
    </source>
</reference>
<feature type="binding site" evidence="4">
    <location>
        <position position="220"/>
    </location>
    <ligand>
        <name>Zn(2+)</name>
        <dbReference type="ChEBI" id="CHEBI:29105"/>
    </ligand>
</feature>
<protein>
    <recommendedName>
        <fullName evidence="4">5-methylthioadenosine/S-adenosylhomocysteine deaminase</fullName>
        <shortName evidence="4">MTA/SAH deaminase</shortName>
        <ecNumber evidence="4">3.5.4.28</ecNumber>
        <ecNumber evidence="4">3.5.4.31</ecNumber>
    </recommendedName>
</protein>
<feature type="domain" description="Amidohydrolase-related" evidence="5">
    <location>
        <begin position="64"/>
        <end position="410"/>
    </location>
</feature>
<feature type="binding site" evidence="4">
    <location>
        <position position="101"/>
    </location>
    <ligand>
        <name>substrate</name>
    </ligand>
</feature>
<dbReference type="FunFam" id="3.20.20.140:FF:000014">
    <property type="entry name" value="5-methylthioadenosine/S-adenosylhomocysteine deaminase"/>
    <property type="match status" value="1"/>
</dbReference>
<dbReference type="InterPro" id="IPR050287">
    <property type="entry name" value="MTA/SAH_deaminase"/>
</dbReference>
<dbReference type="SUPFAM" id="SSF51556">
    <property type="entry name" value="Metallo-dependent hydrolases"/>
    <property type="match status" value="1"/>
</dbReference>
<sequence>MSTEKLPCSIVVTARYLLQNAREPIVRDAAAAIKDTRILALGKASDILREYAPETRLDMGESLLMPGLINGHTHASMSLLRGVADDLPLLIWLTEHIFPREKKLDPESIGLGAALACAEMTRFGVTAFADMYLAENAVFDAAASSGLRMLGGEGIFAFPSPGYNTEDEAFTLLREQVDRWKDHPRIRVAVMPHAVYTTTPDLLARCRDTADALGLSLHIHLAETRHETDECRKNHCKTPLRYCADLGLVTSRTTIAHGVVFDDEELDLLAASGACVVHCPRSNMKLASGVARVPAMLAKGIPVGLGTDGAASSNNLNMFQEMAAAALLHKVHNEDPTVVAARDAIAMATIHGARALHWPGLGELRRGGPADVIAVDMTPPNMRPVHSPTSNIVYAATGAEVRLTMVDGEILYKDGEYTRMDIEALYAKAQQAADRLR</sequence>
<keyword evidence="1 4" id="KW-0479">Metal-binding</keyword>
<dbReference type="Gene3D" id="3.20.20.140">
    <property type="entry name" value="Metal-dependent hydrolases"/>
    <property type="match status" value="1"/>
</dbReference>
<organism evidence="6">
    <name type="scientific">uncultured delta proteobacterium</name>
    <dbReference type="NCBI Taxonomy" id="34034"/>
    <lineage>
        <taxon>Bacteria</taxon>
        <taxon>Deltaproteobacteria</taxon>
        <taxon>environmental samples</taxon>
    </lineage>
</organism>
<evidence type="ECO:0000313" key="6">
    <source>
        <dbReference type="EMBL" id="SBV90511.1"/>
    </source>
</evidence>
<dbReference type="Gene3D" id="2.30.40.10">
    <property type="entry name" value="Urease, subunit C, domain 1"/>
    <property type="match status" value="1"/>
</dbReference>
<dbReference type="PANTHER" id="PTHR43794:SF11">
    <property type="entry name" value="AMIDOHYDROLASE-RELATED DOMAIN-CONTAINING PROTEIN"/>
    <property type="match status" value="1"/>
</dbReference>
<feature type="binding site" evidence="4">
    <location>
        <position position="308"/>
    </location>
    <ligand>
        <name>Zn(2+)</name>
        <dbReference type="ChEBI" id="CHEBI:29105"/>
    </ligand>
</feature>
<dbReference type="Pfam" id="PF01979">
    <property type="entry name" value="Amidohydro_1"/>
    <property type="match status" value="1"/>
</dbReference>
<comment type="function">
    <text evidence="4">Catalyzes the deamination of 5-methylthioadenosine and S-adenosyl-L-homocysteine into 5-methylthioinosine and S-inosyl-L-homocysteine, respectively. Is also able to deaminate adenosine.</text>
</comment>
<dbReference type="EC" id="3.5.4.31" evidence="4"/>
<feature type="binding site" evidence="4">
    <location>
        <position position="74"/>
    </location>
    <ligand>
        <name>Zn(2+)</name>
        <dbReference type="ChEBI" id="CHEBI:29105"/>
    </ligand>
</feature>
<dbReference type="CDD" id="cd01298">
    <property type="entry name" value="ATZ_TRZ_like"/>
    <property type="match status" value="1"/>
</dbReference>
<comment type="similarity">
    <text evidence="4">Belongs to the metallo-dependent hydrolases superfamily. MTA/SAH deaminase family.</text>
</comment>
<dbReference type="HAMAP" id="MF_01281">
    <property type="entry name" value="MTA_SAH_deamin"/>
    <property type="match status" value="1"/>
</dbReference>
<feature type="binding site" evidence="4">
    <location>
        <position position="308"/>
    </location>
    <ligand>
        <name>substrate</name>
    </ligand>
</feature>
<evidence type="ECO:0000256" key="1">
    <source>
        <dbReference type="ARBA" id="ARBA00022723"/>
    </source>
</evidence>
<dbReference type="GO" id="GO:0046872">
    <property type="term" value="F:metal ion binding"/>
    <property type="evidence" value="ECO:0007669"/>
    <property type="project" value="UniProtKB-KW"/>
</dbReference>
<dbReference type="InterPro" id="IPR032466">
    <property type="entry name" value="Metal_Hydrolase"/>
</dbReference>
<dbReference type="InterPro" id="IPR023512">
    <property type="entry name" value="Deaminase_MtaD/DadD"/>
</dbReference>
<dbReference type="PANTHER" id="PTHR43794">
    <property type="entry name" value="AMINOHYDROLASE SSNA-RELATED"/>
    <property type="match status" value="1"/>
</dbReference>
<accession>A0A212ITJ1</accession>
<evidence type="ECO:0000259" key="5">
    <source>
        <dbReference type="Pfam" id="PF01979"/>
    </source>
</evidence>
<dbReference type="InterPro" id="IPR006680">
    <property type="entry name" value="Amidohydro-rel"/>
</dbReference>
<dbReference type="AlphaFoldDB" id="A0A212ITJ1"/>
<dbReference type="SUPFAM" id="SSF51338">
    <property type="entry name" value="Composite domain of metallo-dependent hydrolases"/>
    <property type="match status" value="1"/>
</dbReference>
<name>A0A212ITJ1_9DELT</name>
<dbReference type="GO" id="GO:0050270">
    <property type="term" value="F:S-adenosylhomocysteine deaminase activity"/>
    <property type="evidence" value="ECO:0007669"/>
    <property type="project" value="UniProtKB-UniRule"/>
</dbReference>
<comment type="catalytic activity">
    <reaction evidence="4">
        <text>S-adenosyl-L-homocysteine + H2O + H(+) = S-inosyl-L-homocysteine + NH4(+)</text>
        <dbReference type="Rhea" id="RHEA:20716"/>
        <dbReference type="ChEBI" id="CHEBI:15377"/>
        <dbReference type="ChEBI" id="CHEBI:15378"/>
        <dbReference type="ChEBI" id="CHEBI:28938"/>
        <dbReference type="ChEBI" id="CHEBI:57856"/>
        <dbReference type="ChEBI" id="CHEBI:57985"/>
        <dbReference type="EC" id="3.5.4.28"/>
    </reaction>
</comment>
<proteinExistence type="inferred from homology"/>
<feature type="binding site" evidence="4">
    <location>
        <position position="193"/>
    </location>
    <ligand>
        <name>substrate</name>
    </ligand>
</feature>
<keyword evidence="3 4" id="KW-0862">Zinc</keyword>
<dbReference type="InterPro" id="IPR011059">
    <property type="entry name" value="Metal-dep_hydrolase_composite"/>
</dbReference>
<evidence type="ECO:0000256" key="4">
    <source>
        <dbReference type="HAMAP-Rule" id="MF_01281"/>
    </source>
</evidence>
<dbReference type="EMBL" id="FLUQ01000001">
    <property type="protein sequence ID" value="SBV90511.1"/>
    <property type="molecule type" value="Genomic_DNA"/>
</dbReference>
<feature type="binding site" evidence="4">
    <location>
        <position position="223"/>
    </location>
    <ligand>
        <name>substrate</name>
    </ligand>
</feature>
<keyword evidence="2 4" id="KW-0378">Hydrolase</keyword>
<dbReference type="EC" id="3.5.4.28" evidence="4"/>
<comment type="cofactor">
    <cofactor evidence="4">
        <name>Zn(2+)</name>
        <dbReference type="ChEBI" id="CHEBI:29105"/>
    </cofactor>
    <text evidence="4">Binds 1 zinc ion per subunit.</text>
</comment>
<comment type="caution">
    <text evidence="4">Lacks conserved residue(s) required for the propagation of feature annotation.</text>
</comment>
<evidence type="ECO:0000256" key="2">
    <source>
        <dbReference type="ARBA" id="ARBA00022801"/>
    </source>
</evidence>
<gene>
    <name evidence="4 6" type="primary">mtaD</name>
    <name evidence="6" type="ORF">KL86DPRO_10042</name>
</gene>
<comment type="catalytic activity">
    <reaction evidence="4">
        <text>S-methyl-5'-thioadenosine + H2O + H(+) = S-methyl-5'-thioinosine + NH4(+)</text>
        <dbReference type="Rhea" id="RHEA:25025"/>
        <dbReference type="ChEBI" id="CHEBI:15377"/>
        <dbReference type="ChEBI" id="CHEBI:15378"/>
        <dbReference type="ChEBI" id="CHEBI:17509"/>
        <dbReference type="ChEBI" id="CHEBI:28938"/>
        <dbReference type="ChEBI" id="CHEBI:48595"/>
        <dbReference type="EC" id="3.5.4.31"/>
    </reaction>
</comment>